<dbReference type="Gene3D" id="3.90.550.10">
    <property type="entry name" value="Spore Coat Polysaccharide Biosynthesis Protein SpsA, Chain A"/>
    <property type="match status" value="1"/>
</dbReference>
<dbReference type="CDD" id="cd00761">
    <property type="entry name" value="Glyco_tranf_GTA_type"/>
    <property type="match status" value="1"/>
</dbReference>
<dbReference type="RefSeq" id="WP_111678388.1">
    <property type="nucleotide sequence ID" value="NZ_LS483499.1"/>
</dbReference>
<evidence type="ECO:0000313" key="3">
    <source>
        <dbReference type="Proteomes" id="UP000248758"/>
    </source>
</evidence>
<dbReference type="InterPro" id="IPR001173">
    <property type="entry name" value="Glyco_trans_2-like"/>
</dbReference>
<dbReference type="Pfam" id="PF00535">
    <property type="entry name" value="Glycos_transf_2"/>
    <property type="match status" value="1"/>
</dbReference>
<dbReference type="AlphaFoldDB" id="A0A2X5NH71"/>
<proteinExistence type="predicted"/>
<sequence>MRKNEVLIIMPCFNAERFVGDAIKSILNQSYKDWKLIIIDDCSTDGTLNKIFEIKDSRIEFIINERNEGVALTRNKGLAQARSGDFVFFIDSDDIWENEKLELQVKRLNGGDKVVVSEYIYTGNNEI</sequence>
<protein>
    <submittedName>
        <fullName evidence="2">Chondroitin polymerase</fullName>
    </submittedName>
</protein>
<dbReference type="EMBL" id="LS483499">
    <property type="protein sequence ID" value="SQK72621.1"/>
    <property type="molecule type" value="Genomic_DNA"/>
</dbReference>
<dbReference type="PANTHER" id="PTHR43685:SF2">
    <property type="entry name" value="GLYCOSYLTRANSFERASE 2-LIKE DOMAIN-CONTAINING PROTEIN"/>
    <property type="match status" value="1"/>
</dbReference>
<organism evidence="2 3">
    <name type="scientific">Tatumella ptyseos</name>
    <dbReference type="NCBI Taxonomy" id="82987"/>
    <lineage>
        <taxon>Bacteria</taxon>
        <taxon>Pseudomonadati</taxon>
        <taxon>Pseudomonadota</taxon>
        <taxon>Gammaproteobacteria</taxon>
        <taxon>Enterobacterales</taxon>
        <taxon>Erwiniaceae</taxon>
        <taxon>Tatumella</taxon>
    </lineage>
</organism>
<evidence type="ECO:0000259" key="1">
    <source>
        <dbReference type="Pfam" id="PF00535"/>
    </source>
</evidence>
<feature type="domain" description="Glycosyltransferase 2-like" evidence="1">
    <location>
        <begin position="8"/>
        <end position="120"/>
    </location>
</feature>
<gene>
    <name evidence="2" type="primary">kfoC_1</name>
    <name evidence="2" type="ORF">NCTC11468_00794</name>
</gene>
<dbReference type="InterPro" id="IPR050834">
    <property type="entry name" value="Glycosyltransf_2"/>
</dbReference>
<accession>A0A2X5NH71</accession>
<dbReference type="Proteomes" id="UP000248758">
    <property type="component" value="Chromosome 1"/>
</dbReference>
<dbReference type="KEGG" id="tpty:NCTC11468_00794"/>
<dbReference type="SUPFAM" id="SSF53448">
    <property type="entry name" value="Nucleotide-diphospho-sugar transferases"/>
    <property type="match status" value="1"/>
</dbReference>
<name>A0A2X5NH71_9GAMM</name>
<dbReference type="InterPro" id="IPR029044">
    <property type="entry name" value="Nucleotide-diphossugar_trans"/>
</dbReference>
<dbReference type="PANTHER" id="PTHR43685">
    <property type="entry name" value="GLYCOSYLTRANSFERASE"/>
    <property type="match status" value="1"/>
</dbReference>
<evidence type="ECO:0000313" key="2">
    <source>
        <dbReference type="EMBL" id="SQK72621.1"/>
    </source>
</evidence>
<reference evidence="2 3" key="1">
    <citation type="submission" date="2018-06" db="EMBL/GenBank/DDBJ databases">
        <authorList>
            <consortium name="Pathogen Informatics"/>
            <person name="Doyle S."/>
        </authorList>
    </citation>
    <scope>NUCLEOTIDE SEQUENCE [LARGE SCALE GENOMIC DNA]</scope>
    <source>
        <strain evidence="2 3">NCTC11468</strain>
    </source>
</reference>